<dbReference type="EMBL" id="QGNW01001297">
    <property type="protein sequence ID" value="RVW46856.1"/>
    <property type="molecule type" value="Genomic_DNA"/>
</dbReference>
<accession>A0A438EGL6</accession>
<keyword evidence="1" id="KW-0472">Membrane</keyword>
<name>A0A438EGL6_VITVI</name>
<dbReference type="Proteomes" id="UP000288805">
    <property type="component" value="Unassembled WGS sequence"/>
</dbReference>
<keyword evidence="1" id="KW-1133">Transmembrane helix</keyword>
<proteinExistence type="predicted"/>
<evidence type="ECO:0000256" key="1">
    <source>
        <dbReference type="SAM" id="Phobius"/>
    </source>
</evidence>
<sequence>MLSQLIHCMFSTSEAIFLVEADGYSVGCEDKFPSLELGVGRKPSTSSGSSSLIKEGGVLLDLANSLGLQREQIKGCFAEGEGNCDGLEGLVPDNVMGLVSPRALSHNVKGVEHPSELLGLLVEGFEKEVESLLRELEVRKGHKVVEKGEDAARVGGSRPLSGLASAKMGVGRALCCGMVGCLFSFLMLFGVPCILRFLFLPVGRVENTELLAAELGCKVRSLPSTYLGLPLGASHKSVKVWDGVEERMRKKLAL</sequence>
<dbReference type="AlphaFoldDB" id="A0A438EGL6"/>
<reference evidence="2 3" key="1">
    <citation type="journal article" date="2018" name="PLoS Genet.">
        <title>Population sequencing reveals clonal diversity and ancestral inbreeding in the grapevine cultivar Chardonnay.</title>
        <authorList>
            <person name="Roach M.J."/>
            <person name="Johnson D.L."/>
            <person name="Bohlmann J."/>
            <person name="van Vuuren H.J."/>
            <person name="Jones S.J."/>
            <person name="Pretorius I.S."/>
            <person name="Schmidt S.A."/>
            <person name="Borneman A.R."/>
        </authorList>
    </citation>
    <scope>NUCLEOTIDE SEQUENCE [LARGE SCALE GENOMIC DNA]</scope>
    <source>
        <strain evidence="3">cv. Chardonnay</strain>
        <tissue evidence="2">Leaf</tissue>
    </source>
</reference>
<gene>
    <name evidence="2" type="ORF">CK203_075647</name>
</gene>
<organism evidence="2 3">
    <name type="scientific">Vitis vinifera</name>
    <name type="common">Grape</name>
    <dbReference type="NCBI Taxonomy" id="29760"/>
    <lineage>
        <taxon>Eukaryota</taxon>
        <taxon>Viridiplantae</taxon>
        <taxon>Streptophyta</taxon>
        <taxon>Embryophyta</taxon>
        <taxon>Tracheophyta</taxon>
        <taxon>Spermatophyta</taxon>
        <taxon>Magnoliopsida</taxon>
        <taxon>eudicotyledons</taxon>
        <taxon>Gunneridae</taxon>
        <taxon>Pentapetalae</taxon>
        <taxon>rosids</taxon>
        <taxon>Vitales</taxon>
        <taxon>Vitaceae</taxon>
        <taxon>Viteae</taxon>
        <taxon>Vitis</taxon>
    </lineage>
</organism>
<evidence type="ECO:0000313" key="2">
    <source>
        <dbReference type="EMBL" id="RVW46856.1"/>
    </source>
</evidence>
<comment type="caution">
    <text evidence="2">The sequence shown here is derived from an EMBL/GenBank/DDBJ whole genome shotgun (WGS) entry which is preliminary data.</text>
</comment>
<evidence type="ECO:0000313" key="3">
    <source>
        <dbReference type="Proteomes" id="UP000288805"/>
    </source>
</evidence>
<keyword evidence="1" id="KW-0812">Transmembrane</keyword>
<protein>
    <submittedName>
        <fullName evidence="2">Uncharacterized protein</fullName>
    </submittedName>
</protein>
<feature type="transmembrane region" description="Helical" evidence="1">
    <location>
        <begin position="173"/>
        <end position="199"/>
    </location>
</feature>